<accession>A0A9J7MMY6</accession>
<dbReference type="GeneID" id="118413665"/>
<name>A0A9J7MMY6_BRAFL</name>
<dbReference type="OMA" id="MLVSTWE"/>
<evidence type="ECO:0000256" key="1">
    <source>
        <dbReference type="ARBA" id="ARBA00005429"/>
    </source>
</evidence>
<evidence type="ECO:0000256" key="2">
    <source>
        <dbReference type="SAM" id="MobiDB-lite"/>
    </source>
</evidence>
<reference evidence="5" key="1">
    <citation type="journal article" date="2020" name="Nat. Ecol. Evol.">
        <title>Deeply conserved synteny resolves early events in vertebrate evolution.</title>
        <authorList>
            <person name="Simakov O."/>
            <person name="Marletaz F."/>
            <person name="Yue J.X."/>
            <person name="O'Connell B."/>
            <person name="Jenkins J."/>
            <person name="Brandt A."/>
            <person name="Calef R."/>
            <person name="Tung C.H."/>
            <person name="Huang T.K."/>
            <person name="Schmutz J."/>
            <person name="Satoh N."/>
            <person name="Yu J.K."/>
            <person name="Putnam N.H."/>
            <person name="Green R.E."/>
            <person name="Rokhsar D.S."/>
        </authorList>
    </citation>
    <scope>NUCLEOTIDE SEQUENCE [LARGE SCALE GENOMIC DNA]</scope>
    <source>
        <strain evidence="5">S238N-H82</strain>
    </source>
</reference>
<keyword evidence="5" id="KW-1185">Reference proteome</keyword>
<sequence>MAAGFPHRDNPDTGQERVFSQSENCVEIRRDDLGPEEQEIFRRFADQVQGVRGDLPPEEMLQMLRRELGTDDREDAWMGQAYVRIGIVGSSGAGKSTFINSFRGLEASDPGAADVGTTETTRETAEYPHPEHDHVILVDFPGALFKLQEENWHPVTFNMEEYRVRFGGKMKECNVFLVFTSERVHDNAVWIAKVAKDMGKKVLFVRSKFDRDLEDKQRDKRSYFAGGQKEGEERLLQEHREDYVTKLDTLGYGRVDIRDVFVISGILEHVQTGHWDAAALKEAILKQLDIQQKMLLMTTTTDYSPTMVRVKAEIYRSRAWKVALTVAAGGLIPLAGTFINAGTMVTTMALFKKGFGLYPTSVRKLAKLTGKDEGELQRFVDDRLSIVSYVEQFLEREIDLQTLTRALVAANASLNILMTAMAVDSAVDFYLPFVGGLVTAPFSFSLAWHALRLVIDQYEQCALALHEFAFR</sequence>
<dbReference type="Pfam" id="PF05049">
    <property type="entry name" value="IIGP"/>
    <property type="match status" value="1"/>
</dbReference>
<dbReference type="PROSITE" id="PS51716">
    <property type="entry name" value="G_IRG"/>
    <property type="match status" value="1"/>
</dbReference>
<reference evidence="6" key="2">
    <citation type="submission" date="2025-08" db="UniProtKB">
        <authorList>
            <consortium name="RefSeq"/>
        </authorList>
    </citation>
    <scope>IDENTIFICATION</scope>
    <source>
        <strain evidence="6">S238N-H82</strain>
        <tissue evidence="6">Testes</tissue>
    </source>
</reference>
<organism evidence="5 6">
    <name type="scientific">Branchiostoma floridae</name>
    <name type="common">Florida lancelet</name>
    <name type="synonym">Amphioxus</name>
    <dbReference type="NCBI Taxonomy" id="7739"/>
    <lineage>
        <taxon>Eukaryota</taxon>
        <taxon>Metazoa</taxon>
        <taxon>Chordata</taxon>
        <taxon>Cephalochordata</taxon>
        <taxon>Leptocardii</taxon>
        <taxon>Amphioxiformes</taxon>
        <taxon>Branchiostomatidae</taxon>
        <taxon>Branchiostoma</taxon>
    </lineage>
</organism>
<feature type="transmembrane region" description="Helical" evidence="3">
    <location>
        <begin position="429"/>
        <end position="451"/>
    </location>
</feature>
<feature type="domain" description="IRG-type G" evidence="4">
    <location>
        <begin position="81"/>
        <end position="287"/>
    </location>
</feature>
<dbReference type="KEGG" id="bfo:118413665"/>
<dbReference type="Gene3D" id="3.40.50.300">
    <property type="entry name" value="P-loop containing nucleotide triphosphate hydrolases"/>
    <property type="match status" value="1"/>
</dbReference>
<dbReference type="RefSeq" id="XP_035673085.1">
    <property type="nucleotide sequence ID" value="XM_035817192.1"/>
</dbReference>
<keyword evidence="3" id="KW-0812">Transmembrane</keyword>
<dbReference type="InterPro" id="IPR027417">
    <property type="entry name" value="P-loop_NTPase"/>
</dbReference>
<gene>
    <name evidence="6" type="primary">LOC118413665</name>
</gene>
<dbReference type="AlphaFoldDB" id="A0A9J7MMY6"/>
<dbReference type="InterPro" id="IPR007743">
    <property type="entry name" value="Immunity-related_GTPase-like"/>
</dbReference>
<dbReference type="PANTHER" id="PTHR14143">
    <property type="entry name" value="INTERFERON-INDUCIBLE GTPASE FAMILY MEMBER"/>
    <property type="match status" value="1"/>
</dbReference>
<feature type="compositionally biased region" description="Basic and acidic residues" evidence="2">
    <location>
        <begin position="1"/>
        <end position="15"/>
    </location>
</feature>
<keyword evidence="3" id="KW-0472">Membrane</keyword>
<keyword evidence="3" id="KW-1133">Transmembrane helix</keyword>
<dbReference type="Proteomes" id="UP000001554">
    <property type="component" value="Chromosome 4"/>
</dbReference>
<dbReference type="GO" id="GO:0005525">
    <property type="term" value="F:GTP binding"/>
    <property type="evidence" value="ECO:0007669"/>
    <property type="project" value="InterPro"/>
</dbReference>
<proteinExistence type="inferred from homology"/>
<evidence type="ECO:0000313" key="6">
    <source>
        <dbReference type="RefSeq" id="XP_035673085.1"/>
    </source>
</evidence>
<dbReference type="InterPro" id="IPR030385">
    <property type="entry name" value="G_IRG_dom"/>
</dbReference>
<dbReference type="OrthoDB" id="422720at2759"/>
<protein>
    <submittedName>
        <fullName evidence="6">T-cell-specific guanine nucleotide triphosphate-binding protein 2-like</fullName>
    </submittedName>
</protein>
<dbReference type="SUPFAM" id="SSF52540">
    <property type="entry name" value="P-loop containing nucleoside triphosphate hydrolases"/>
    <property type="match status" value="1"/>
</dbReference>
<dbReference type="GO" id="GO:0016020">
    <property type="term" value="C:membrane"/>
    <property type="evidence" value="ECO:0007669"/>
    <property type="project" value="InterPro"/>
</dbReference>
<comment type="similarity">
    <text evidence="1">Belongs to the TRAFAC class dynamin-like GTPase superfamily. IRG family.</text>
</comment>
<feature type="transmembrane region" description="Helical" evidence="3">
    <location>
        <begin position="322"/>
        <end position="351"/>
    </location>
</feature>
<evidence type="ECO:0000313" key="5">
    <source>
        <dbReference type="Proteomes" id="UP000001554"/>
    </source>
</evidence>
<dbReference type="PANTHER" id="PTHR14143:SF1">
    <property type="entry name" value="IRG-TYPE G DOMAIN-CONTAINING PROTEIN"/>
    <property type="match status" value="1"/>
</dbReference>
<feature type="region of interest" description="Disordered" evidence="2">
    <location>
        <begin position="1"/>
        <end position="23"/>
    </location>
</feature>
<evidence type="ECO:0000256" key="3">
    <source>
        <dbReference type="SAM" id="Phobius"/>
    </source>
</evidence>
<evidence type="ECO:0000259" key="4">
    <source>
        <dbReference type="PROSITE" id="PS51716"/>
    </source>
</evidence>